<dbReference type="Pfam" id="PF24681">
    <property type="entry name" value="Kelch_KLHDC2_KLHL20_DRC7"/>
    <property type="match status" value="1"/>
</dbReference>
<dbReference type="Gene3D" id="3.30.710.10">
    <property type="entry name" value="Potassium Channel Kv1.1, Chain A"/>
    <property type="match status" value="1"/>
</dbReference>
<dbReference type="PANTHER" id="PTHR45632:SF3">
    <property type="entry name" value="KELCH-LIKE PROTEIN 32"/>
    <property type="match status" value="1"/>
</dbReference>
<dbReference type="InterPro" id="IPR011705">
    <property type="entry name" value="BACK"/>
</dbReference>
<dbReference type="Gene3D" id="1.25.40.420">
    <property type="match status" value="1"/>
</dbReference>
<accession>A0A8J1U7K2</accession>
<dbReference type="SUPFAM" id="SSF54695">
    <property type="entry name" value="POZ domain"/>
    <property type="match status" value="1"/>
</dbReference>
<dbReference type="SUPFAM" id="SSF117281">
    <property type="entry name" value="Kelch motif"/>
    <property type="match status" value="1"/>
</dbReference>
<dbReference type="Pfam" id="PF00651">
    <property type="entry name" value="BTB"/>
    <property type="match status" value="1"/>
</dbReference>
<name>A0A8J1U7K2_OWEFU</name>
<dbReference type="PIRSF" id="PIRSF037037">
    <property type="entry name" value="Kelch-like_protein_gigaxonin"/>
    <property type="match status" value="1"/>
</dbReference>
<dbReference type="InterPro" id="IPR011333">
    <property type="entry name" value="SKP1/BTB/POZ_sf"/>
</dbReference>
<comment type="caution">
    <text evidence="1">The sequence shown here is derived from an EMBL/GenBank/DDBJ whole genome shotgun (WGS) entry which is preliminary data.</text>
</comment>
<dbReference type="InterPro" id="IPR006652">
    <property type="entry name" value="Kelch_1"/>
</dbReference>
<reference evidence="1" key="1">
    <citation type="submission" date="2022-03" db="EMBL/GenBank/DDBJ databases">
        <authorList>
            <person name="Martin C."/>
        </authorList>
    </citation>
    <scope>NUCLEOTIDE SEQUENCE</scope>
</reference>
<dbReference type="InterPro" id="IPR015915">
    <property type="entry name" value="Kelch-typ_b-propeller"/>
</dbReference>
<dbReference type="EMBL" id="CAIIXF020000009">
    <property type="protein sequence ID" value="CAH1794402.1"/>
    <property type="molecule type" value="Genomic_DNA"/>
</dbReference>
<gene>
    <name evidence="1" type="ORF">OFUS_LOCUS19102</name>
</gene>
<dbReference type="SMART" id="SM00225">
    <property type="entry name" value="BTB"/>
    <property type="match status" value="1"/>
</dbReference>
<dbReference type="InterPro" id="IPR000210">
    <property type="entry name" value="BTB/POZ_dom"/>
</dbReference>
<dbReference type="Gene3D" id="2.120.10.80">
    <property type="entry name" value="Kelch-type beta propeller"/>
    <property type="match status" value="1"/>
</dbReference>
<dbReference type="AlphaFoldDB" id="A0A8J1U7K2"/>
<evidence type="ECO:0000313" key="2">
    <source>
        <dbReference type="Proteomes" id="UP000749559"/>
    </source>
</evidence>
<evidence type="ECO:0000313" key="1">
    <source>
        <dbReference type="EMBL" id="CAH1794402.1"/>
    </source>
</evidence>
<dbReference type="Pfam" id="PF07707">
    <property type="entry name" value="BACK"/>
    <property type="match status" value="1"/>
</dbReference>
<dbReference type="FunFam" id="1.25.40.420:FF:000001">
    <property type="entry name" value="Kelch-like family member 12"/>
    <property type="match status" value="1"/>
</dbReference>
<dbReference type="PANTHER" id="PTHR45632">
    <property type="entry name" value="LD33804P"/>
    <property type="match status" value="1"/>
</dbReference>
<protein>
    <submittedName>
        <fullName evidence="1">Uncharacterized protein</fullName>
    </submittedName>
</protein>
<keyword evidence="2" id="KW-1185">Reference proteome</keyword>
<proteinExistence type="predicted"/>
<dbReference type="InterPro" id="IPR017096">
    <property type="entry name" value="BTB-kelch_protein"/>
</dbReference>
<sequence length="574" mass="65255">MASNLLKSTNYASSLLTGLKDMRDTAVLCDFTLVAEKNEFKVHQAVLAGCSDYFRAMFTIDMQEKGKNVIELLGVPAQGLTILLDFIYSGELRCTLDNISDVLIAATHLQVTDAINMCNNYLEELTDRQNCTDMYNVGDHFDLQKVKDKAMGYILSHFEDITDNGELMKFSAKFLTMILVKDSLRISSELKLYETVLSWIRFDSPNRLQYIYSLMSCVRFPLMSPVDLVEKVMTEPMMKENMQCLELILEANSFHMLPVRRPSLVSPRMQIRNEQLSLIAFDIEDSERLESTNVLDVETYSWHTLYNCNLETYLGETCSIGSYLYMCGGIELFSCAHPVSAKCYRYDPRFDEWEMVASMQEPRHDFALASDDKSLFAIGGVSSGSIKGIVERYSPRRNQWLPCKPLVIPVKGLASSHHGGNIYITGGEHTGNAVSNKLWMYNIKQDTWHEKSPMLQCRMDHGMCTYQDQLYVIAGYGKNLFKAYDVPNIEVYNIELNQWTIISQNSPKTSSINAVLIETKVYLVGGFSYDDNQKRSDVLCYNIDTNEWDIVAKISAPAMSVPCTAIRLPKNIFD</sequence>
<dbReference type="PROSITE" id="PS50097">
    <property type="entry name" value="BTB"/>
    <property type="match status" value="1"/>
</dbReference>
<dbReference type="OrthoDB" id="1925334at2759"/>
<organism evidence="1 2">
    <name type="scientific">Owenia fusiformis</name>
    <name type="common">Polychaete worm</name>
    <dbReference type="NCBI Taxonomy" id="6347"/>
    <lineage>
        <taxon>Eukaryota</taxon>
        <taxon>Metazoa</taxon>
        <taxon>Spiralia</taxon>
        <taxon>Lophotrochozoa</taxon>
        <taxon>Annelida</taxon>
        <taxon>Polychaeta</taxon>
        <taxon>Sedentaria</taxon>
        <taxon>Canalipalpata</taxon>
        <taxon>Sabellida</taxon>
        <taxon>Oweniida</taxon>
        <taxon>Oweniidae</taxon>
        <taxon>Owenia</taxon>
    </lineage>
</organism>
<dbReference type="Proteomes" id="UP000749559">
    <property type="component" value="Unassembled WGS sequence"/>
</dbReference>
<dbReference type="SMART" id="SM00612">
    <property type="entry name" value="Kelch"/>
    <property type="match status" value="5"/>
</dbReference>
<dbReference type="SMART" id="SM00875">
    <property type="entry name" value="BACK"/>
    <property type="match status" value="1"/>
</dbReference>
<dbReference type="Pfam" id="PF01344">
    <property type="entry name" value="Kelch_1"/>
    <property type="match status" value="1"/>
</dbReference>